<evidence type="ECO:0000256" key="1">
    <source>
        <dbReference type="ARBA" id="ARBA00004651"/>
    </source>
</evidence>
<dbReference type="InterPro" id="IPR002379">
    <property type="entry name" value="ATPase_proteolipid_c-like_dom"/>
</dbReference>
<evidence type="ECO:0000256" key="9">
    <source>
        <dbReference type="ARBA" id="ARBA00023065"/>
    </source>
</evidence>
<keyword evidence="11 14" id="KW-0472">Membrane</keyword>
<evidence type="ECO:0000256" key="2">
    <source>
        <dbReference type="ARBA" id="ARBA00006704"/>
    </source>
</evidence>
<keyword evidence="7" id="KW-0375">Hydrogen ion transport</keyword>
<dbReference type="Gene3D" id="1.20.20.10">
    <property type="entry name" value="F1F0 ATP synthase subunit C"/>
    <property type="match status" value="1"/>
</dbReference>
<name>A0A382Q770_9ZZZZ</name>
<proteinExistence type="inferred from homology"/>
<evidence type="ECO:0000256" key="5">
    <source>
        <dbReference type="ARBA" id="ARBA00022547"/>
    </source>
</evidence>
<keyword evidence="9" id="KW-0406">Ion transport</keyword>
<evidence type="ECO:0000313" key="16">
    <source>
        <dbReference type="EMBL" id="SVC80091.1"/>
    </source>
</evidence>
<evidence type="ECO:0000259" key="15">
    <source>
        <dbReference type="Pfam" id="PF00137"/>
    </source>
</evidence>
<dbReference type="GO" id="GO:0005886">
    <property type="term" value="C:plasma membrane"/>
    <property type="evidence" value="ECO:0007669"/>
    <property type="project" value="UniProtKB-SubCell"/>
</dbReference>
<keyword evidence="4" id="KW-1003">Cell membrane</keyword>
<dbReference type="AlphaFoldDB" id="A0A382Q770"/>
<comment type="function">
    <text evidence="13">F(1)F(0) ATP synthase produces ATP from ADP in the presence of a proton or sodium gradient. F-type ATPases consist of two structural domains, F(1) containing the extramembraneous catalytic core and F(0) containing the membrane proton channel, linked together by a central stalk and a peripheral stalk. During catalysis, ATP synthesis in the catalytic domain of F(1) is coupled via a rotary mechanism of the central stalk subunits to proton translocation.</text>
</comment>
<keyword evidence="3" id="KW-0813">Transport</keyword>
<dbReference type="GO" id="GO:0045259">
    <property type="term" value="C:proton-transporting ATP synthase complex"/>
    <property type="evidence" value="ECO:0007669"/>
    <property type="project" value="UniProtKB-KW"/>
</dbReference>
<feature type="domain" description="V-ATPase proteolipid subunit C-like" evidence="15">
    <location>
        <begin position="8"/>
        <end position="70"/>
    </location>
</feature>
<dbReference type="GO" id="GO:0015986">
    <property type="term" value="P:proton motive force-driven ATP synthesis"/>
    <property type="evidence" value="ECO:0007669"/>
    <property type="project" value="InterPro"/>
</dbReference>
<keyword evidence="5" id="KW-0138">CF(0)</keyword>
<evidence type="ECO:0000256" key="12">
    <source>
        <dbReference type="ARBA" id="ARBA00023310"/>
    </source>
</evidence>
<organism evidence="16">
    <name type="scientific">marine metagenome</name>
    <dbReference type="NCBI Taxonomy" id="408172"/>
    <lineage>
        <taxon>unclassified sequences</taxon>
        <taxon>metagenomes</taxon>
        <taxon>ecological metagenomes</taxon>
    </lineage>
</organism>
<evidence type="ECO:0000256" key="14">
    <source>
        <dbReference type="SAM" id="Phobius"/>
    </source>
</evidence>
<evidence type="ECO:0000256" key="13">
    <source>
        <dbReference type="ARBA" id="ARBA00025198"/>
    </source>
</evidence>
<feature type="transmembrane region" description="Helical" evidence="14">
    <location>
        <begin position="6"/>
        <end position="29"/>
    </location>
</feature>
<dbReference type="PROSITE" id="PS00605">
    <property type="entry name" value="ATPASE_C"/>
    <property type="match status" value="1"/>
</dbReference>
<comment type="subcellular location">
    <subcellularLocation>
        <location evidence="1">Cell membrane</location>
        <topology evidence="1">Multi-pass membrane protein</topology>
    </subcellularLocation>
</comment>
<dbReference type="NCBIfam" id="TIGR01260">
    <property type="entry name" value="ATP_synt_c"/>
    <property type="match status" value="1"/>
</dbReference>
<gene>
    <name evidence="16" type="ORF">METZ01_LOCUS332945</name>
</gene>
<keyword evidence="10" id="KW-0446">Lipid-binding</keyword>
<evidence type="ECO:0000256" key="7">
    <source>
        <dbReference type="ARBA" id="ARBA00022781"/>
    </source>
</evidence>
<feature type="transmembrane region" description="Helical" evidence="14">
    <location>
        <begin position="50"/>
        <end position="73"/>
    </location>
</feature>
<protein>
    <recommendedName>
        <fullName evidence="15">V-ATPase proteolipid subunit C-like domain-containing protein</fullName>
    </recommendedName>
</protein>
<dbReference type="GO" id="GO:0015078">
    <property type="term" value="F:proton transmembrane transporter activity"/>
    <property type="evidence" value="ECO:0007669"/>
    <property type="project" value="InterPro"/>
</dbReference>
<evidence type="ECO:0000256" key="8">
    <source>
        <dbReference type="ARBA" id="ARBA00022989"/>
    </source>
</evidence>
<keyword evidence="12" id="KW-0066">ATP synthesis</keyword>
<dbReference type="NCBIfam" id="NF005363">
    <property type="entry name" value="PRK06876.1"/>
    <property type="match status" value="1"/>
</dbReference>
<comment type="similarity">
    <text evidence="2">Belongs to the ATPase C chain family.</text>
</comment>
<dbReference type="Pfam" id="PF00137">
    <property type="entry name" value="ATP-synt_C"/>
    <property type="match status" value="1"/>
</dbReference>
<dbReference type="GO" id="GO:0008289">
    <property type="term" value="F:lipid binding"/>
    <property type="evidence" value="ECO:0007669"/>
    <property type="project" value="UniProtKB-KW"/>
</dbReference>
<reference evidence="16" key="1">
    <citation type="submission" date="2018-05" db="EMBL/GenBank/DDBJ databases">
        <authorList>
            <person name="Lanie J.A."/>
            <person name="Ng W.-L."/>
            <person name="Kazmierczak K.M."/>
            <person name="Andrzejewski T.M."/>
            <person name="Davidsen T.M."/>
            <person name="Wayne K.J."/>
            <person name="Tettelin H."/>
            <person name="Glass J.I."/>
            <person name="Rusch D."/>
            <person name="Podicherti R."/>
            <person name="Tsui H.-C.T."/>
            <person name="Winkler M.E."/>
        </authorList>
    </citation>
    <scope>NUCLEOTIDE SEQUENCE</scope>
</reference>
<dbReference type="FunFam" id="1.20.20.10:FF:000002">
    <property type="entry name" value="ATP synthase subunit c"/>
    <property type="match status" value="1"/>
</dbReference>
<evidence type="ECO:0000256" key="4">
    <source>
        <dbReference type="ARBA" id="ARBA00022475"/>
    </source>
</evidence>
<evidence type="ECO:0000256" key="6">
    <source>
        <dbReference type="ARBA" id="ARBA00022692"/>
    </source>
</evidence>
<dbReference type="InterPro" id="IPR020537">
    <property type="entry name" value="ATP_synth_F0_csu_DDCD_BS"/>
</dbReference>
<dbReference type="InterPro" id="IPR038662">
    <property type="entry name" value="ATP_synth_F0_csu_sf"/>
</dbReference>
<evidence type="ECO:0000256" key="11">
    <source>
        <dbReference type="ARBA" id="ARBA00023136"/>
    </source>
</evidence>
<sequence>MEDSLLKIAGAIMTGMGAIGGAIGVGIAASKYLEGIARQPELQAYLLGQFFIMMALIDALPIISLAFGLIQLFG</sequence>
<dbReference type="InterPro" id="IPR035921">
    <property type="entry name" value="F/V-ATP_Csub_sf"/>
</dbReference>
<evidence type="ECO:0000256" key="3">
    <source>
        <dbReference type="ARBA" id="ARBA00022448"/>
    </source>
</evidence>
<dbReference type="SUPFAM" id="SSF81333">
    <property type="entry name" value="F1F0 ATP synthase subunit C"/>
    <property type="match status" value="1"/>
</dbReference>
<dbReference type="EMBL" id="UINC01111694">
    <property type="protein sequence ID" value="SVC80091.1"/>
    <property type="molecule type" value="Genomic_DNA"/>
</dbReference>
<dbReference type="InterPro" id="IPR000454">
    <property type="entry name" value="ATP_synth_F0_csu"/>
</dbReference>
<evidence type="ECO:0000256" key="10">
    <source>
        <dbReference type="ARBA" id="ARBA00023121"/>
    </source>
</evidence>
<dbReference type="InterPro" id="IPR005953">
    <property type="entry name" value="ATP_synth_csu_bac/chlpt"/>
</dbReference>
<dbReference type="CDD" id="cd18185">
    <property type="entry name" value="ATP-synt_Fo_c_ATPE"/>
    <property type="match status" value="1"/>
</dbReference>
<keyword evidence="8 14" id="KW-1133">Transmembrane helix</keyword>
<dbReference type="GO" id="GO:0033177">
    <property type="term" value="C:proton-transporting two-sector ATPase complex, proton-transporting domain"/>
    <property type="evidence" value="ECO:0007669"/>
    <property type="project" value="InterPro"/>
</dbReference>
<accession>A0A382Q770</accession>
<keyword evidence="6 14" id="KW-0812">Transmembrane</keyword>
<dbReference type="HAMAP" id="MF_01396">
    <property type="entry name" value="ATP_synth_c_bact"/>
    <property type="match status" value="1"/>
</dbReference>
<dbReference type="PRINTS" id="PR00124">
    <property type="entry name" value="ATPASEC"/>
</dbReference>